<accession>A0A369JSU2</accession>
<dbReference type="InParanoid" id="A0A369JSU2"/>
<proteinExistence type="predicted"/>
<keyword evidence="2" id="KW-1185">Reference proteome</keyword>
<dbReference type="EMBL" id="LUEZ02000050">
    <property type="protein sequence ID" value="RDB22434.1"/>
    <property type="molecule type" value="Genomic_DNA"/>
</dbReference>
<organism evidence="1 2">
    <name type="scientific">Hypsizygus marmoreus</name>
    <name type="common">White beech mushroom</name>
    <name type="synonym">Agaricus marmoreus</name>
    <dbReference type="NCBI Taxonomy" id="39966"/>
    <lineage>
        <taxon>Eukaryota</taxon>
        <taxon>Fungi</taxon>
        <taxon>Dikarya</taxon>
        <taxon>Basidiomycota</taxon>
        <taxon>Agaricomycotina</taxon>
        <taxon>Agaricomycetes</taxon>
        <taxon>Agaricomycetidae</taxon>
        <taxon>Agaricales</taxon>
        <taxon>Tricholomatineae</taxon>
        <taxon>Lyophyllaceae</taxon>
        <taxon>Hypsizygus</taxon>
    </lineage>
</organism>
<protein>
    <submittedName>
        <fullName evidence="1">Uncharacterized protein</fullName>
    </submittedName>
</protein>
<sequence length="297" mass="32230">MTQVRHPMPIVILNDACAARQWRERCEEVLNCEWATHGVVLKQVKLAAQMTKQTGLVAPRSWPLNLKPRRCSQWHTMPLKSSWDINGYSSHRLEGRLACAPPSQLAFTPALLQRQECKRGIGNTTRGHEMWIVSIAVPCLVVLPHLCFSTTPGGAVAPMQRGGGTVDSPRALGLCVFLYSPLEPNEESISPISPLFLLGGLELPSSWPASSHDPTPVSVVLSAHILPFVGGSLFAFDSSFVPLALWFTVLIVSSFSDEALDNTLTSAQVEPAPSLTPPMLYLRALAPKVSGHSSAVL</sequence>
<reference evidence="1" key="1">
    <citation type="submission" date="2018-04" db="EMBL/GenBank/DDBJ databases">
        <title>Whole genome sequencing of Hypsizygus marmoreus.</title>
        <authorList>
            <person name="Choi I.-G."/>
            <person name="Min B."/>
            <person name="Kim J.-G."/>
            <person name="Kim S."/>
            <person name="Oh Y.-L."/>
            <person name="Kong W.-S."/>
            <person name="Park H."/>
            <person name="Jeong J."/>
            <person name="Song E.-S."/>
        </authorList>
    </citation>
    <scope>NUCLEOTIDE SEQUENCE [LARGE SCALE GENOMIC DNA]</scope>
    <source>
        <strain evidence="1">51987-8</strain>
    </source>
</reference>
<name>A0A369JSU2_HYPMA</name>
<gene>
    <name evidence="1" type="ORF">Hypma_010420</name>
</gene>
<evidence type="ECO:0000313" key="2">
    <source>
        <dbReference type="Proteomes" id="UP000076154"/>
    </source>
</evidence>
<dbReference type="Proteomes" id="UP000076154">
    <property type="component" value="Unassembled WGS sequence"/>
</dbReference>
<evidence type="ECO:0000313" key="1">
    <source>
        <dbReference type="EMBL" id="RDB22434.1"/>
    </source>
</evidence>
<dbReference type="AlphaFoldDB" id="A0A369JSU2"/>
<comment type="caution">
    <text evidence="1">The sequence shown here is derived from an EMBL/GenBank/DDBJ whole genome shotgun (WGS) entry which is preliminary data.</text>
</comment>